<feature type="domain" description="Tc1-like transposase DDE" evidence="1">
    <location>
        <begin position="11"/>
        <end position="91"/>
    </location>
</feature>
<comment type="caution">
    <text evidence="2">The sequence shown here is derived from an EMBL/GenBank/DDBJ whole genome shotgun (WGS) entry which is preliminary data.</text>
</comment>
<evidence type="ECO:0000313" key="2">
    <source>
        <dbReference type="EMBL" id="KAG1547099.1"/>
    </source>
</evidence>
<dbReference type="InterPro" id="IPR036397">
    <property type="entry name" value="RNaseH_sf"/>
</dbReference>
<protein>
    <recommendedName>
        <fullName evidence="1">Tc1-like transposase DDE domain-containing protein</fullName>
    </recommendedName>
</protein>
<dbReference type="PANTHER" id="PTHR46564">
    <property type="entry name" value="TRANSPOSASE"/>
    <property type="match status" value="1"/>
</dbReference>
<dbReference type="OrthoDB" id="5379619at2759"/>
<dbReference type="Proteomes" id="UP000717996">
    <property type="component" value="Unassembled WGS sequence"/>
</dbReference>
<dbReference type="EMBL" id="JAANIT010000500">
    <property type="protein sequence ID" value="KAG1547099.1"/>
    <property type="molecule type" value="Genomic_DNA"/>
</dbReference>
<proteinExistence type="predicted"/>
<dbReference type="InterPro" id="IPR038717">
    <property type="entry name" value="Tc1-like_DDE_dom"/>
</dbReference>
<sequence>MPKGTVTVHYMKFICKTLDELGKIPEVRNFYIMDNSPIHTSEDITKIIETRGYRAIHLPPYSPELYPIENFWSVIKNSVKRSVFQETEDLKTRISKASESVSRDSS</sequence>
<gene>
    <name evidence="2" type="ORF">G6F51_004476</name>
</gene>
<dbReference type="GO" id="GO:0003676">
    <property type="term" value="F:nucleic acid binding"/>
    <property type="evidence" value="ECO:0007669"/>
    <property type="project" value="InterPro"/>
</dbReference>
<dbReference type="AlphaFoldDB" id="A0A9P6YFD8"/>
<name>A0A9P6YFD8_RHIOR</name>
<evidence type="ECO:0000259" key="1">
    <source>
        <dbReference type="Pfam" id="PF13358"/>
    </source>
</evidence>
<accession>A0A9P6YFD8</accession>
<evidence type="ECO:0000313" key="3">
    <source>
        <dbReference type="Proteomes" id="UP000717996"/>
    </source>
</evidence>
<organism evidence="2 3">
    <name type="scientific">Rhizopus oryzae</name>
    <name type="common">Mucormycosis agent</name>
    <name type="synonym">Rhizopus arrhizus var. delemar</name>
    <dbReference type="NCBI Taxonomy" id="64495"/>
    <lineage>
        <taxon>Eukaryota</taxon>
        <taxon>Fungi</taxon>
        <taxon>Fungi incertae sedis</taxon>
        <taxon>Mucoromycota</taxon>
        <taxon>Mucoromycotina</taxon>
        <taxon>Mucoromycetes</taxon>
        <taxon>Mucorales</taxon>
        <taxon>Mucorineae</taxon>
        <taxon>Rhizopodaceae</taxon>
        <taxon>Rhizopus</taxon>
    </lineage>
</organism>
<dbReference type="Gene3D" id="3.30.420.10">
    <property type="entry name" value="Ribonuclease H-like superfamily/Ribonuclease H"/>
    <property type="match status" value="1"/>
</dbReference>
<dbReference type="OMA" id="NTVELFW"/>
<dbReference type="PANTHER" id="PTHR46564:SF1">
    <property type="entry name" value="TRANSPOSASE"/>
    <property type="match status" value="1"/>
</dbReference>
<dbReference type="Pfam" id="PF13358">
    <property type="entry name" value="DDE_3"/>
    <property type="match status" value="1"/>
</dbReference>
<reference evidence="2" key="1">
    <citation type="journal article" date="2020" name="Microb. Genom.">
        <title>Genetic diversity of clinical and environmental Mucorales isolates obtained from an investigation of mucormycosis cases among solid organ transplant recipients.</title>
        <authorList>
            <person name="Nguyen M.H."/>
            <person name="Kaul D."/>
            <person name="Muto C."/>
            <person name="Cheng S.J."/>
            <person name="Richter R.A."/>
            <person name="Bruno V.M."/>
            <person name="Liu G."/>
            <person name="Beyhan S."/>
            <person name="Sundermann A.J."/>
            <person name="Mounaud S."/>
            <person name="Pasculle A.W."/>
            <person name="Nierman W.C."/>
            <person name="Driscoll E."/>
            <person name="Cumbie R."/>
            <person name="Clancy C.J."/>
            <person name="Dupont C.L."/>
        </authorList>
    </citation>
    <scope>NUCLEOTIDE SEQUENCE</scope>
    <source>
        <strain evidence="2">GL16</strain>
    </source>
</reference>